<dbReference type="EMBL" id="CP002002">
    <property type="protein sequence ID" value="AEO05218.1"/>
    <property type="molecule type" value="Genomic_DNA"/>
</dbReference>
<dbReference type="KEGG" id="lmt:LMRG_02629"/>
<name>A0A0H3GD89_LISM4</name>
<accession>A0A0H3GD89</accession>
<protein>
    <recommendedName>
        <fullName evidence="5">DUF1307 domain-containing protein</fullName>
    </recommendedName>
</protein>
<dbReference type="SMR" id="A0A0H3GD89"/>
<dbReference type="SUPFAM" id="SSF160704">
    <property type="entry name" value="YehR-like"/>
    <property type="match status" value="1"/>
</dbReference>
<reference evidence="4" key="1">
    <citation type="submission" date="2010-04" db="EMBL/GenBank/DDBJ databases">
        <title>The genome sequence of Listeria monocytogenes strain 10403S.</title>
        <authorList>
            <consortium name="The Broad Institute Genome Sequencing Platform"/>
            <consortium name="The Broad Institute Genome Sequencing Center for Infectious Disease."/>
            <person name="Borowsky M."/>
            <person name="Borodovsky M."/>
            <person name="Young S.K."/>
            <person name="Zeng Q."/>
            <person name="Koehrsen M."/>
            <person name="Fitzgerald M."/>
            <person name="Wiedmann M."/>
            <person name="Swaminathan B."/>
            <person name="Lauer P."/>
            <person name="Portnoy D."/>
            <person name="Cossart P."/>
            <person name="Buchrieser C."/>
            <person name="Higgins D."/>
            <person name="Abouelleil A."/>
            <person name="Alvarado L."/>
            <person name="Arachchi H.M."/>
            <person name="Berlin A."/>
            <person name="Borenstein D."/>
            <person name="Brown A."/>
            <person name="Chapman S.B."/>
            <person name="Chen Z."/>
            <person name="Dunbar C.D."/>
            <person name="Engels R."/>
            <person name="Freedman E."/>
            <person name="Gearin G."/>
            <person name="Gellesch M."/>
            <person name="Goldberg J."/>
            <person name="Griggs A."/>
            <person name="Gujja S."/>
            <person name="Heilman E."/>
            <person name="Heiman D."/>
            <person name="Howarth C."/>
            <person name="Jen D."/>
            <person name="Larson L."/>
            <person name="Lui A."/>
            <person name="MacDonald J."/>
            <person name="Mehta T."/>
            <person name="Montmayeur A."/>
            <person name="Neiman D."/>
            <person name="Park D."/>
            <person name="Pearson M."/>
            <person name="Priest M."/>
            <person name="Richards J."/>
            <person name="Roberts A."/>
            <person name="Saif S."/>
            <person name="Shea T."/>
            <person name="Shenoy N."/>
            <person name="Sisk P."/>
            <person name="Stolte C."/>
            <person name="Sykes S."/>
            <person name="Walk T."/>
            <person name="White J."/>
            <person name="Yandava C."/>
            <person name="Haas B."/>
            <person name="Nusbaum C."/>
            <person name="Birren B."/>
        </authorList>
    </citation>
    <scope>NUCLEOTIDE SEQUENCE [LARGE SCALE GENOMIC DNA]</scope>
    <source>
        <strain evidence="4">10403S</strain>
    </source>
</reference>
<organism evidence="3 4">
    <name type="scientific">Listeria monocytogenes serotype 1/2a (strain 10403S)</name>
    <dbReference type="NCBI Taxonomy" id="393133"/>
    <lineage>
        <taxon>Bacteria</taxon>
        <taxon>Bacillati</taxon>
        <taxon>Bacillota</taxon>
        <taxon>Bacilli</taxon>
        <taxon>Bacillales</taxon>
        <taxon>Listeriaceae</taxon>
        <taxon>Listeria</taxon>
    </lineage>
</organism>
<evidence type="ECO:0008006" key="5">
    <source>
        <dbReference type="Google" id="ProtNLM"/>
    </source>
</evidence>
<dbReference type="PROSITE" id="PS51257">
    <property type="entry name" value="PROKAR_LIPOPROTEIN"/>
    <property type="match status" value="1"/>
</dbReference>
<keyword evidence="2" id="KW-0732">Signal</keyword>
<feature type="signal peptide" evidence="2">
    <location>
        <begin position="1"/>
        <end position="22"/>
    </location>
</feature>
<evidence type="ECO:0000256" key="1">
    <source>
        <dbReference type="SAM" id="MobiDB-lite"/>
    </source>
</evidence>
<gene>
    <name evidence="3" type="ordered locus">LMRG_02629</name>
</gene>
<dbReference type="Pfam" id="PF06998">
    <property type="entry name" value="DUF1307"/>
    <property type="match status" value="1"/>
</dbReference>
<feature type="compositionally biased region" description="Polar residues" evidence="1">
    <location>
        <begin position="124"/>
        <end position="133"/>
    </location>
</feature>
<dbReference type="HOGENOM" id="CLU_126600_1_0_9"/>
<dbReference type="PIRSF" id="PIRSF006187">
    <property type="entry name" value="DUF1307"/>
    <property type="match status" value="1"/>
</dbReference>
<evidence type="ECO:0000313" key="3">
    <source>
        <dbReference type="EMBL" id="AEO05218.1"/>
    </source>
</evidence>
<feature type="chain" id="PRO_5038937228" description="DUF1307 domain-containing protein" evidence="2">
    <location>
        <begin position="23"/>
        <end position="153"/>
    </location>
</feature>
<sequence>MKMLKKGTAVLFVMIMAVMLVACGDKEETKTYTLSQNGVDSKLTYTYKGDKVTKQTAENTMSYASLGVASKEDAEKMLKATSDKFQGIDGLKEKIEYKDDKAIETLEVDYTKISSEDMNKIPGMSSNGDTSKGISMEESAKMLESQGYKEVSK</sequence>
<dbReference type="InterPro" id="IPR036699">
    <property type="entry name" value="YehR-like_sf"/>
</dbReference>
<dbReference type="AlphaFoldDB" id="A0A0H3GD89"/>
<dbReference type="Gene3D" id="3.30.1830.10">
    <property type="entry name" value="YehR-like"/>
    <property type="match status" value="1"/>
</dbReference>
<evidence type="ECO:0000313" key="4">
    <source>
        <dbReference type="Proteomes" id="UP000001288"/>
    </source>
</evidence>
<dbReference type="Proteomes" id="UP000001288">
    <property type="component" value="Chromosome"/>
</dbReference>
<feature type="region of interest" description="Disordered" evidence="1">
    <location>
        <begin position="117"/>
        <end position="153"/>
    </location>
</feature>
<proteinExistence type="predicted"/>
<dbReference type="InterPro" id="IPR009736">
    <property type="entry name" value="DUF1307"/>
</dbReference>
<evidence type="ECO:0000256" key="2">
    <source>
        <dbReference type="SAM" id="SignalP"/>
    </source>
</evidence>
<dbReference type="RefSeq" id="WP_003722736.1">
    <property type="nucleotide sequence ID" value="NC_017544.1"/>
</dbReference>